<dbReference type="PANTHER" id="PTHR14115">
    <property type="entry name" value="AMELOBLASTIN"/>
    <property type="match status" value="1"/>
</dbReference>
<dbReference type="Proteomes" id="UP001066276">
    <property type="component" value="Chromosome 1_2"/>
</dbReference>
<dbReference type="GO" id="GO:0031214">
    <property type="term" value="P:biomineral tissue development"/>
    <property type="evidence" value="ECO:0007669"/>
    <property type="project" value="UniProtKB-KW"/>
</dbReference>
<keyword evidence="10" id="KW-0379">Hydroxylation</keyword>
<evidence type="ECO:0000256" key="6">
    <source>
        <dbReference type="ARBA" id="ARBA00022530"/>
    </source>
</evidence>
<dbReference type="EMBL" id="JANPWB010000002">
    <property type="protein sequence ID" value="KAJ1206050.1"/>
    <property type="molecule type" value="Genomic_DNA"/>
</dbReference>
<evidence type="ECO:0000256" key="8">
    <source>
        <dbReference type="ARBA" id="ARBA00022591"/>
    </source>
</evidence>
<evidence type="ECO:0000256" key="5">
    <source>
        <dbReference type="ARBA" id="ARBA00022525"/>
    </source>
</evidence>
<keyword evidence="13" id="KW-1185">Reference proteome</keyword>
<dbReference type="PANTHER" id="PTHR14115:SF0">
    <property type="entry name" value="AMELOBLASTIN"/>
    <property type="match status" value="1"/>
</dbReference>
<evidence type="ECO:0000256" key="2">
    <source>
        <dbReference type="ARBA" id="ARBA00004498"/>
    </source>
</evidence>
<evidence type="ECO:0000256" key="3">
    <source>
        <dbReference type="ARBA" id="ARBA00006452"/>
    </source>
</evidence>
<evidence type="ECO:0000256" key="10">
    <source>
        <dbReference type="ARBA" id="ARBA00023278"/>
    </source>
</evidence>
<dbReference type="GO" id="GO:0030345">
    <property type="term" value="F:structural constituent of tooth enamel"/>
    <property type="evidence" value="ECO:0007669"/>
    <property type="project" value="InterPro"/>
</dbReference>
<accession>A0AAV7VZI5</accession>
<evidence type="ECO:0000313" key="13">
    <source>
        <dbReference type="Proteomes" id="UP001066276"/>
    </source>
</evidence>
<comment type="similarity">
    <text evidence="3">Belongs to the ameloblastin family.</text>
</comment>
<evidence type="ECO:0000256" key="4">
    <source>
        <dbReference type="ARBA" id="ARBA00014018"/>
    </source>
</evidence>
<keyword evidence="5" id="KW-0964">Secreted</keyword>
<evidence type="ECO:0000256" key="9">
    <source>
        <dbReference type="ARBA" id="ARBA00022729"/>
    </source>
</evidence>
<dbReference type="GO" id="GO:0008083">
    <property type="term" value="F:growth factor activity"/>
    <property type="evidence" value="ECO:0007669"/>
    <property type="project" value="TreeGrafter"/>
</dbReference>
<evidence type="ECO:0000256" key="1">
    <source>
        <dbReference type="ARBA" id="ARBA00004035"/>
    </source>
</evidence>
<dbReference type="GO" id="GO:0007155">
    <property type="term" value="P:cell adhesion"/>
    <property type="evidence" value="ECO:0007669"/>
    <property type="project" value="TreeGrafter"/>
</dbReference>
<organism evidence="12 13">
    <name type="scientific">Pleurodeles waltl</name>
    <name type="common">Iberian ribbed newt</name>
    <dbReference type="NCBI Taxonomy" id="8319"/>
    <lineage>
        <taxon>Eukaryota</taxon>
        <taxon>Metazoa</taxon>
        <taxon>Chordata</taxon>
        <taxon>Craniata</taxon>
        <taxon>Vertebrata</taxon>
        <taxon>Euteleostomi</taxon>
        <taxon>Amphibia</taxon>
        <taxon>Batrachia</taxon>
        <taxon>Caudata</taxon>
        <taxon>Salamandroidea</taxon>
        <taxon>Salamandridae</taxon>
        <taxon>Pleurodelinae</taxon>
        <taxon>Pleurodeles</taxon>
    </lineage>
</organism>
<protein>
    <recommendedName>
        <fullName evidence="4">Ameloblastin</fullName>
    </recommendedName>
</protein>
<keyword evidence="7" id="KW-0597">Phosphoprotein</keyword>
<reference evidence="12" key="1">
    <citation type="journal article" date="2022" name="bioRxiv">
        <title>Sequencing and chromosome-scale assembly of the giantPleurodeles waltlgenome.</title>
        <authorList>
            <person name="Brown T."/>
            <person name="Elewa A."/>
            <person name="Iarovenko S."/>
            <person name="Subramanian E."/>
            <person name="Araus A.J."/>
            <person name="Petzold A."/>
            <person name="Susuki M."/>
            <person name="Suzuki K.-i.T."/>
            <person name="Hayashi T."/>
            <person name="Toyoda A."/>
            <person name="Oliveira C."/>
            <person name="Osipova E."/>
            <person name="Leigh N.D."/>
            <person name="Simon A."/>
            <person name="Yun M.H."/>
        </authorList>
    </citation>
    <scope>NUCLEOTIDE SEQUENCE</scope>
    <source>
        <strain evidence="12">20211129_DDA</strain>
        <tissue evidence="12">Liver</tissue>
    </source>
</reference>
<keyword evidence="6" id="KW-0272">Extracellular matrix</keyword>
<sequence length="612" mass="66174">MRRVCRGPALIANPGNAAHPHRQIAGIATQQCAIGPLEEEWACKIHLCKMGLWTMVWCLIGTSFALPIYPQQGGMPGMASMSYERMRPYGSPNGVNINGMSMRPQYGFGDRFPSWWMHGPPAAYPWMPLRPREHETQQYEYALPVHPPPLPAQQIPIQPPQPGLQAPSLPQQPPFLIPVRQEPVQPGQQHSIQEYLPALQQGEQTLVQQQVAPPEGQPQQLPMWDYTDQNGQSLFPLIQKWLQYGSMQPVQPPLEQGPVQAVQPQLHQGPTETIQPHHHQGSMQPVLPQLEQGSVQPLLPQLNQVPMQPVHPQLHPGPMLPFYPQLHQGPIQPVHPHLHHGPVQPVHPHFHQGPVQPAHHNHHQGPMQPIYPQLHQGPMHHPYPGLYYMQYATDPAGSPTKLGIVSSEEMQGSPGGGAHAFGALYPGYVSIGAGHSGGGMTQNSAFQGDITAEDDRPPARGTPGGQGSVVVVQNGNTPVVASNSPVDGGGTPVVGFSLPGNTALIPERNPTGQGSILPNPNNNFQNLGPDPAGQSKTALGVPSTQASTVTQAISNNNVPVGVDDKTPIGVQKEMTPTIAVPTIAVTTTTTDSTTAGEDIGQQSENKWHFQEP</sequence>
<evidence type="ECO:0000256" key="11">
    <source>
        <dbReference type="SAM" id="MobiDB-lite"/>
    </source>
</evidence>
<dbReference type="AlphaFoldDB" id="A0AAV7VZI5"/>
<comment type="caution">
    <text evidence="12">The sequence shown here is derived from an EMBL/GenBank/DDBJ whole genome shotgun (WGS) entry which is preliminary data.</text>
</comment>
<keyword evidence="9" id="KW-0732">Signal</keyword>
<proteinExistence type="inferred from homology"/>
<dbReference type="InterPro" id="IPR007798">
    <property type="entry name" value="Amelin"/>
</dbReference>
<comment type="function">
    <text evidence="1">Involved in the mineralization and structural organization of enamel.</text>
</comment>
<gene>
    <name evidence="12" type="ORF">NDU88_001460</name>
</gene>
<evidence type="ECO:0000256" key="7">
    <source>
        <dbReference type="ARBA" id="ARBA00022553"/>
    </source>
</evidence>
<name>A0AAV7VZI5_PLEWA</name>
<comment type="subcellular location">
    <subcellularLocation>
        <location evidence="2">Secreted</location>
        <location evidence="2">Extracellular space</location>
        <location evidence="2">Extracellular matrix</location>
    </subcellularLocation>
</comment>
<evidence type="ECO:0000313" key="12">
    <source>
        <dbReference type="EMBL" id="KAJ1206050.1"/>
    </source>
</evidence>
<dbReference type="SMART" id="SM00817">
    <property type="entry name" value="Amelin"/>
    <property type="match status" value="1"/>
</dbReference>
<feature type="region of interest" description="Disordered" evidence="11">
    <location>
        <begin position="588"/>
        <end position="612"/>
    </location>
</feature>
<dbReference type="Pfam" id="PF05111">
    <property type="entry name" value="Amelin"/>
    <property type="match status" value="1"/>
</dbReference>
<dbReference type="GO" id="GO:0042475">
    <property type="term" value="P:odontogenesis of dentin-containing tooth"/>
    <property type="evidence" value="ECO:0007669"/>
    <property type="project" value="InterPro"/>
</dbReference>
<keyword evidence="8" id="KW-0091">Biomineralization</keyword>